<evidence type="ECO:0000256" key="1">
    <source>
        <dbReference type="SAM" id="MobiDB-lite"/>
    </source>
</evidence>
<dbReference type="AlphaFoldDB" id="A0A5B7GQC2"/>
<proteinExistence type="predicted"/>
<protein>
    <submittedName>
        <fullName evidence="2">Uncharacterized protein</fullName>
    </submittedName>
</protein>
<sequence length="143" mass="16274">MCRDSRLDATNFHPPLLEDMRSLPDSQYPTTRGTEAQRPSCYPHPPGSTQRPTRRAPPADHRREALDLNKHGQKQATVEMVGAVRQMEEEEEDEDEEIDVEHVEEDDSMEYGDEAEVQEHVHVKTKSETAGTPQPTPLTRQTT</sequence>
<reference evidence="2 3" key="1">
    <citation type="submission" date="2019-05" db="EMBL/GenBank/DDBJ databases">
        <title>Another draft genome of Portunus trituberculatus and its Hox gene families provides insights of decapod evolution.</title>
        <authorList>
            <person name="Jeong J.-H."/>
            <person name="Song I."/>
            <person name="Kim S."/>
            <person name="Choi T."/>
            <person name="Kim D."/>
            <person name="Ryu S."/>
            <person name="Kim W."/>
        </authorList>
    </citation>
    <scope>NUCLEOTIDE SEQUENCE [LARGE SCALE GENOMIC DNA]</scope>
    <source>
        <tissue evidence="2">Muscle</tissue>
    </source>
</reference>
<comment type="caution">
    <text evidence="2">The sequence shown here is derived from an EMBL/GenBank/DDBJ whole genome shotgun (WGS) entry which is preliminary data.</text>
</comment>
<name>A0A5B7GQC2_PORTR</name>
<feature type="compositionally biased region" description="Basic and acidic residues" evidence="1">
    <location>
        <begin position="57"/>
        <end position="70"/>
    </location>
</feature>
<keyword evidence="3" id="KW-1185">Reference proteome</keyword>
<feature type="compositionally biased region" description="Basic and acidic residues" evidence="1">
    <location>
        <begin position="117"/>
        <end position="127"/>
    </location>
</feature>
<dbReference type="EMBL" id="VSRR010016880">
    <property type="protein sequence ID" value="MPC59793.1"/>
    <property type="molecule type" value="Genomic_DNA"/>
</dbReference>
<evidence type="ECO:0000313" key="2">
    <source>
        <dbReference type="EMBL" id="MPC59793.1"/>
    </source>
</evidence>
<dbReference type="Proteomes" id="UP000324222">
    <property type="component" value="Unassembled WGS sequence"/>
</dbReference>
<feature type="compositionally biased region" description="Acidic residues" evidence="1">
    <location>
        <begin position="88"/>
        <end position="116"/>
    </location>
</feature>
<organism evidence="2 3">
    <name type="scientific">Portunus trituberculatus</name>
    <name type="common">Swimming crab</name>
    <name type="synonym">Neptunus trituberculatus</name>
    <dbReference type="NCBI Taxonomy" id="210409"/>
    <lineage>
        <taxon>Eukaryota</taxon>
        <taxon>Metazoa</taxon>
        <taxon>Ecdysozoa</taxon>
        <taxon>Arthropoda</taxon>
        <taxon>Crustacea</taxon>
        <taxon>Multicrustacea</taxon>
        <taxon>Malacostraca</taxon>
        <taxon>Eumalacostraca</taxon>
        <taxon>Eucarida</taxon>
        <taxon>Decapoda</taxon>
        <taxon>Pleocyemata</taxon>
        <taxon>Brachyura</taxon>
        <taxon>Eubrachyura</taxon>
        <taxon>Portunoidea</taxon>
        <taxon>Portunidae</taxon>
        <taxon>Portuninae</taxon>
        <taxon>Portunus</taxon>
    </lineage>
</organism>
<accession>A0A5B7GQC2</accession>
<evidence type="ECO:0000313" key="3">
    <source>
        <dbReference type="Proteomes" id="UP000324222"/>
    </source>
</evidence>
<gene>
    <name evidence="2" type="ORF">E2C01_053821</name>
</gene>
<feature type="region of interest" description="Disordered" evidence="1">
    <location>
        <begin position="1"/>
        <end position="143"/>
    </location>
</feature>
<feature type="compositionally biased region" description="Polar residues" evidence="1">
    <location>
        <begin position="24"/>
        <end position="34"/>
    </location>
</feature>